<evidence type="ECO:0000313" key="2">
    <source>
        <dbReference type="Proteomes" id="UP000315082"/>
    </source>
</evidence>
<proteinExistence type="predicted"/>
<reference evidence="1 2" key="1">
    <citation type="submission" date="2019-02" db="EMBL/GenBank/DDBJ databases">
        <title>Deep-cultivation of Planctomycetes and their phenomic and genomic characterization uncovers novel biology.</title>
        <authorList>
            <person name="Wiegand S."/>
            <person name="Jogler M."/>
            <person name="Boedeker C."/>
            <person name="Pinto D."/>
            <person name="Vollmers J."/>
            <person name="Rivas-Marin E."/>
            <person name="Kohn T."/>
            <person name="Peeters S.H."/>
            <person name="Heuer A."/>
            <person name="Rast P."/>
            <person name="Oberbeckmann S."/>
            <person name="Bunk B."/>
            <person name="Jeske O."/>
            <person name="Meyerdierks A."/>
            <person name="Storesund J.E."/>
            <person name="Kallscheuer N."/>
            <person name="Luecker S."/>
            <person name="Lage O.M."/>
            <person name="Pohl T."/>
            <person name="Merkel B.J."/>
            <person name="Hornburger P."/>
            <person name="Mueller R.-W."/>
            <person name="Bruemmer F."/>
            <person name="Labrenz M."/>
            <person name="Spormann A.M."/>
            <person name="Op den Camp H."/>
            <person name="Overmann J."/>
            <person name="Amann R."/>
            <person name="Jetten M.S.M."/>
            <person name="Mascher T."/>
            <person name="Medema M.H."/>
            <person name="Devos D.P."/>
            <person name="Kaster A.-K."/>
            <person name="Ovreas L."/>
            <person name="Rohde M."/>
            <person name="Galperin M.Y."/>
            <person name="Jogler C."/>
        </authorList>
    </citation>
    <scope>NUCLEOTIDE SEQUENCE [LARGE SCALE GENOMIC DNA]</scope>
    <source>
        <strain evidence="1 2">Poly24</strain>
    </source>
</reference>
<accession>A0A518JTJ7</accession>
<evidence type="ECO:0000313" key="1">
    <source>
        <dbReference type="EMBL" id="QDV68871.1"/>
    </source>
</evidence>
<dbReference type="RefSeq" id="WP_145095426.1">
    <property type="nucleotide sequence ID" value="NZ_CP036348.1"/>
</dbReference>
<dbReference type="NCBIfam" id="NF033727">
    <property type="entry name" value="chaperon_ArsD"/>
    <property type="match status" value="1"/>
</dbReference>
<dbReference type="GO" id="GO:0003677">
    <property type="term" value="F:DNA binding"/>
    <property type="evidence" value="ECO:0007669"/>
    <property type="project" value="InterPro"/>
</dbReference>
<organism evidence="1 2">
    <name type="scientific">Rosistilla carotiformis</name>
    <dbReference type="NCBI Taxonomy" id="2528017"/>
    <lineage>
        <taxon>Bacteria</taxon>
        <taxon>Pseudomonadati</taxon>
        <taxon>Planctomycetota</taxon>
        <taxon>Planctomycetia</taxon>
        <taxon>Pirellulales</taxon>
        <taxon>Pirellulaceae</taxon>
        <taxon>Rosistilla</taxon>
    </lineage>
</organism>
<dbReference type="InterPro" id="IPR010712">
    <property type="entry name" value="Arsenical-R_ArsD"/>
</dbReference>
<dbReference type="AlphaFoldDB" id="A0A518JTJ7"/>
<sequence length="123" mass="13182">MKKVSIYDKAMCCSTGVCGPQVDPVLPRFAADLDWLAAQGHEVHRFNLAQNPAEFANNPSVQQMLTDAGIDCLPLVIVDDQIVSRGEYPSRDNLAMWTDTPLKRPVSLPVSGAGGCCGDTGCC</sequence>
<name>A0A518JTJ7_9BACT</name>
<dbReference type="GO" id="GO:0046685">
    <property type="term" value="P:response to arsenic-containing substance"/>
    <property type="evidence" value="ECO:0007669"/>
    <property type="project" value="InterPro"/>
</dbReference>
<dbReference type="EMBL" id="CP036348">
    <property type="protein sequence ID" value="QDV68871.1"/>
    <property type="molecule type" value="Genomic_DNA"/>
</dbReference>
<dbReference type="Pfam" id="PF06953">
    <property type="entry name" value="ArsD"/>
    <property type="match status" value="1"/>
</dbReference>
<dbReference type="Gene3D" id="3.40.30.10">
    <property type="entry name" value="Glutaredoxin"/>
    <property type="match status" value="1"/>
</dbReference>
<gene>
    <name evidence="1" type="primary">arsD</name>
    <name evidence="1" type="ORF">Poly24_25840</name>
</gene>
<dbReference type="KEGG" id="rcf:Poly24_25840"/>
<protein>
    <submittedName>
        <fullName evidence="1">Arsenical resistance operon trans-acting repressor ArsD</fullName>
    </submittedName>
</protein>
<dbReference type="GO" id="GO:0045892">
    <property type="term" value="P:negative regulation of DNA-templated transcription"/>
    <property type="evidence" value="ECO:0007669"/>
    <property type="project" value="InterPro"/>
</dbReference>
<keyword evidence="2" id="KW-1185">Reference proteome</keyword>
<dbReference type="OrthoDB" id="9801358at2"/>
<dbReference type="Proteomes" id="UP000315082">
    <property type="component" value="Chromosome"/>
</dbReference>